<gene>
    <name evidence="2" type="ORF">BDZ83DRAFT_467003</name>
</gene>
<proteinExistence type="predicted"/>
<keyword evidence="3" id="KW-1185">Reference proteome</keyword>
<accession>A0AAD8UGQ5</accession>
<reference evidence="2" key="1">
    <citation type="submission" date="2021-12" db="EMBL/GenBank/DDBJ databases">
        <title>Comparative genomics, transcriptomics and evolutionary studies reveal genomic signatures of adaptation to plant cell wall in hemibiotrophic fungi.</title>
        <authorList>
            <consortium name="DOE Joint Genome Institute"/>
            <person name="Baroncelli R."/>
            <person name="Diaz J.F."/>
            <person name="Benocci T."/>
            <person name="Peng M."/>
            <person name="Battaglia E."/>
            <person name="Haridas S."/>
            <person name="Andreopoulos W."/>
            <person name="Labutti K."/>
            <person name="Pangilinan J."/>
            <person name="Floch G.L."/>
            <person name="Makela M.R."/>
            <person name="Henrissat B."/>
            <person name="Grigoriev I.V."/>
            <person name="Crouch J.A."/>
            <person name="De Vries R.P."/>
            <person name="Sukno S.A."/>
            <person name="Thon M.R."/>
        </authorList>
    </citation>
    <scope>NUCLEOTIDE SEQUENCE</scope>
    <source>
        <strain evidence="2">CBS 112980</strain>
    </source>
</reference>
<protein>
    <submittedName>
        <fullName evidence="2">Uncharacterized protein</fullName>
    </submittedName>
</protein>
<organism evidence="2 3">
    <name type="scientific">Glomerella acutata</name>
    <name type="common">Colletotrichum acutatum</name>
    <dbReference type="NCBI Taxonomy" id="27357"/>
    <lineage>
        <taxon>Eukaryota</taxon>
        <taxon>Fungi</taxon>
        <taxon>Dikarya</taxon>
        <taxon>Ascomycota</taxon>
        <taxon>Pezizomycotina</taxon>
        <taxon>Sordariomycetes</taxon>
        <taxon>Hypocreomycetidae</taxon>
        <taxon>Glomerellales</taxon>
        <taxon>Glomerellaceae</taxon>
        <taxon>Colletotrichum</taxon>
        <taxon>Colletotrichum acutatum species complex</taxon>
    </lineage>
</organism>
<evidence type="ECO:0000313" key="3">
    <source>
        <dbReference type="Proteomes" id="UP001244207"/>
    </source>
</evidence>
<dbReference type="EMBL" id="JAHMHS010000099">
    <property type="protein sequence ID" value="KAK1718793.1"/>
    <property type="molecule type" value="Genomic_DNA"/>
</dbReference>
<sequence length="119" mass="13231">MRQSSKSLPIRRLLVTALYLAKALAVSLSLSLVRPPATTLAHYRDPCSRSLSPPPHQISRPFFFLAAGQLNRRTPGALPSTPSRFPLGRPPPQQPFLRPFFGVRSGMGTRKRAERESEL</sequence>
<dbReference type="GeneID" id="85387163"/>
<feature type="region of interest" description="Disordered" evidence="1">
    <location>
        <begin position="75"/>
        <end position="119"/>
    </location>
</feature>
<evidence type="ECO:0000256" key="1">
    <source>
        <dbReference type="SAM" id="MobiDB-lite"/>
    </source>
</evidence>
<evidence type="ECO:0000313" key="2">
    <source>
        <dbReference type="EMBL" id="KAK1718793.1"/>
    </source>
</evidence>
<dbReference type="Proteomes" id="UP001244207">
    <property type="component" value="Unassembled WGS sequence"/>
</dbReference>
<dbReference type="AlphaFoldDB" id="A0AAD8UGQ5"/>
<comment type="caution">
    <text evidence="2">The sequence shown here is derived from an EMBL/GenBank/DDBJ whole genome shotgun (WGS) entry which is preliminary data.</text>
</comment>
<dbReference type="RefSeq" id="XP_060361293.1">
    <property type="nucleotide sequence ID" value="XM_060503264.1"/>
</dbReference>
<name>A0AAD8UGQ5_GLOAC</name>